<keyword evidence="2" id="KW-0472">Membrane</keyword>
<protein>
    <submittedName>
        <fullName evidence="3">Uncharacterized protein</fullName>
    </submittedName>
</protein>
<dbReference type="RefSeq" id="WP_006865522.1">
    <property type="nucleotide sequence ID" value="NZ_BAHE01000008.1"/>
</dbReference>
<comment type="caution">
    <text evidence="3">The sequence shown here is derived from an EMBL/GenBank/DDBJ whole genome shotgun (WGS) entry which is preliminary data.</text>
</comment>
<dbReference type="EMBL" id="BAHE01000008">
    <property type="protein sequence ID" value="GAB99255.1"/>
    <property type="molecule type" value="Genomic_DNA"/>
</dbReference>
<keyword evidence="2" id="KW-1133">Transmembrane helix</keyword>
<evidence type="ECO:0000313" key="4">
    <source>
        <dbReference type="Proteomes" id="UP000035058"/>
    </source>
</evidence>
<gene>
    <name evidence="3" type="ORF">GONAM_08_00460</name>
</gene>
<feature type="compositionally biased region" description="Pro residues" evidence="1">
    <location>
        <begin position="56"/>
        <end position="70"/>
    </location>
</feature>
<accession>K6WIT5</accession>
<name>K6WIT5_9ACTN</name>
<evidence type="ECO:0000256" key="2">
    <source>
        <dbReference type="SAM" id="Phobius"/>
    </source>
</evidence>
<organism evidence="3 4">
    <name type="scientific">Gordonia namibiensis NBRC 108229</name>
    <dbReference type="NCBI Taxonomy" id="1208314"/>
    <lineage>
        <taxon>Bacteria</taxon>
        <taxon>Bacillati</taxon>
        <taxon>Actinomycetota</taxon>
        <taxon>Actinomycetes</taxon>
        <taxon>Mycobacteriales</taxon>
        <taxon>Gordoniaceae</taxon>
        <taxon>Gordonia</taxon>
    </lineage>
</organism>
<sequence length="160" mass="16751">MQQDRSRQIIWVLAGIATLLVAVFVVLATYTFTRDRDSDADAAPVTVTVTSSPAEVPAPQPAPVTPPPVTTQPEPTGSTPYEGGPCFESEARSFGTAADGTSLVCNYMGADGGFRWVQHADNDGSVHNLGEPCDPAVDKVAQDPSGKAIMCGGQFWVDGP</sequence>
<evidence type="ECO:0000256" key="1">
    <source>
        <dbReference type="SAM" id="MobiDB-lite"/>
    </source>
</evidence>
<proteinExistence type="predicted"/>
<feature type="region of interest" description="Disordered" evidence="1">
    <location>
        <begin position="51"/>
        <end position="86"/>
    </location>
</feature>
<dbReference type="AlphaFoldDB" id="K6WIT5"/>
<keyword evidence="2" id="KW-0812">Transmembrane</keyword>
<dbReference type="Proteomes" id="UP000035058">
    <property type="component" value="Unassembled WGS sequence"/>
</dbReference>
<evidence type="ECO:0000313" key="3">
    <source>
        <dbReference type="EMBL" id="GAB99255.1"/>
    </source>
</evidence>
<keyword evidence="4" id="KW-1185">Reference proteome</keyword>
<feature type="transmembrane region" description="Helical" evidence="2">
    <location>
        <begin position="9"/>
        <end position="32"/>
    </location>
</feature>
<reference evidence="3 4" key="1">
    <citation type="submission" date="2012-08" db="EMBL/GenBank/DDBJ databases">
        <title>Whole genome shotgun sequence of Gordonia namibiensis NBRC 108229.</title>
        <authorList>
            <person name="Isaki-Nakamura S."/>
            <person name="Hosoyama A."/>
            <person name="Tsuchikane K."/>
            <person name="Katsumata H."/>
            <person name="Baba S."/>
            <person name="Yamazaki S."/>
            <person name="Fujita N."/>
        </authorList>
    </citation>
    <scope>NUCLEOTIDE SEQUENCE [LARGE SCALE GENOMIC DNA]</scope>
    <source>
        <strain evidence="3 4">NBRC 108229</strain>
    </source>
</reference>